<gene>
    <name evidence="1" type="ORF">A1A1_18027</name>
</gene>
<dbReference type="AlphaFoldDB" id="A0AA87IHJ5"/>
<organism evidence="1 2">
    <name type="scientific">Planococcus antarcticus DSM 14505</name>
    <dbReference type="NCBI Taxonomy" id="1185653"/>
    <lineage>
        <taxon>Bacteria</taxon>
        <taxon>Bacillati</taxon>
        <taxon>Bacillota</taxon>
        <taxon>Bacilli</taxon>
        <taxon>Bacillales</taxon>
        <taxon>Caryophanaceae</taxon>
        <taxon>Planococcus</taxon>
    </lineage>
</organism>
<dbReference type="Proteomes" id="UP000004725">
    <property type="component" value="Unassembled WGS sequence"/>
</dbReference>
<dbReference type="EMBL" id="AJYB01000093">
    <property type="protein sequence ID" value="EIM05088.1"/>
    <property type="molecule type" value="Genomic_DNA"/>
</dbReference>
<proteinExistence type="predicted"/>
<evidence type="ECO:0000313" key="2">
    <source>
        <dbReference type="Proteomes" id="UP000004725"/>
    </source>
</evidence>
<comment type="caution">
    <text evidence="1">The sequence shown here is derived from an EMBL/GenBank/DDBJ whole genome shotgun (WGS) entry which is preliminary data.</text>
</comment>
<protein>
    <submittedName>
        <fullName evidence="1">Uncharacterized protein</fullName>
    </submittedName>
</protein>
<sequence>MPRNQPVPLESISYFFTRSKDVHEENGTLFVTLFARLTREFIKTNGQEKVESVWVDIEEVKMEHATKKMTALPNCIHRSNISKEVFLGLFKASVDCPKELYFVTPLPTLKKP</sequence>
<evidence type="ECO:0000313" key="1">
    <source>
        <dbReference type="EMBL" id="EIM05088.1"/>
    </source>
</evidence>
<name>A0AA87IHJ5_9BACL</name>
<accession>A0AA87IHJ5</accession>
<dbReference type="RefSeq" id="WP_006831544.1">
    <property type="nucleotide sequence ID" value="NZ_AJYB01000093.1"/>
</dbReference>
<reference evidence="1 2" key="1">
    <citation type="journal article" date="2012" name="J. Bacteriol.">
        <title>Genome Sequence of the Antarctic Psychrophile Bacterium Planococcus antarcticus DSM 14505.</title>
        <authorList>
            <person name="Margolles A."/>
            <person name="Gueimonde M."/>
            <person name="Sanchez B."/>
        </authorList>
    </citation>
    <scope>NUCLEOTIDE SEQUENCE [LARGE SCALE GENOMIC DNA]</scope>
    <source>
        <strain evidence="1 2">DSM 14505</strain>
    </source>
</reference>